<proteinExistence type="predicted"/>
<accession>A0AAV3XV90</accession>
<dbReference type="InterPro" id="IPR058727">
    <property type="entry name" value="Helical_Vwde"/>
</dbReference>
<dbReference type="Proteomes" id="UP000735302">
    <property type="component" value="Unassembled WGS sequence"/>
</dbReference>
<keyword evidence="1" id="KW-0245">EGF-like domain</keyword>
<gene>
    <name evidence="3" type="ORF">PoB_000070800</name>
</gene>
<feature type="domain" description="EGF-like" evidence="2">
    <location>
        <begin position="127"/>
        <end position="159"/>
    </location>
</feature>
<dbReference type="PROSITE" id="PS00022">
    <property type="entry name" value="EGF_1"/>
    <property type="match status" value="1"/>
</dbReference>
<name>A0AAV3XV90_9GAST</name>
<dbReference type="Gene3D" id="2.10.25.10">
    <property type="entry name" value="Laminin"/>
    <property type="match status" value="1"/>
</dbReference>
<evidence type="ECO:0000313" key="3">
    <source>
        <dbReference type="EMBL" id="GFN74202.1"/>
    </source>
</evidence>
<dbReference type="PROSITE" id="PS01186">
    <property type="entry name" value="EGF_2"/>
    <property type="match status" value="1"/>
</dbReference>
<evidence type="ECO:0000259" key="2">
    <source>
        <dbReference type="PROSITE" id="PS50026"/>
    </source>
</evidence>
<reference evidence="3 4" key="1">
    <citation type="journal article" date="2021" name="Elife">
        <title>Chloroplast acquisition without the gene transfer in kleptoplastic sea slugs, Plakobranchus ocellatus.</title>
        <authorList>
            <person name="Maeda T."/>
            <person name="Takahashi S."/>
            <person name="Yoshida T."/>
            <person name="Shimamura S."/>
            <person name="Takaki Y."/>
            <person name="Nagai Y."/>
            <person name="Toyoda A."/>
            <person name="Suzuki Y."/>
            <person name="Arimoto A."/>
            <person name="Ishii H."/>
            <person name="Satoh N."/>
            <person name="Nishiyama T."/>
            <person name="Hasebe M."/>
            <person name="Maruyama T."/>
            <person name="Minagawa J."/>
            <person name="Obokata J."/>
            <person name="Shigenobu S."/>
        </authorList>
    </citation>
    <scope>NUCLEOTIDE SEQUENCE [LARGE SCALE GENOMIC DNA]</scope>
</reference>
<dbReference type="EMBL" id="BLXT01000055">
    <property type="protein sequence ID" value="GFN74202.1"/>
    <property type="molecule type" value="Genomic_DNA"/>
</dbReference>
<comment type="caution">
    <text evidence="3">The sequence shown here is derived from an EMBL/GenBank/DDBJ whole genome shotgun (WGS) entry which is preliminary data.</text>
</comment>
<feature type="disulfide bond" evidence="1">
    <location>
        <begin position="131"/>
        <end position="141"/>
    </location>
</feature>
<feature type="disulfide bond" evidence="1">
    <location>
        <begin position="149"/>
        <end position="158"/>
    </location>
</feature>
<keyword evidence="1" id="KW-1015">Disulfide bond</keyword>
<keyword evidence="4" id="KW-1185">Reference proteome</keyword>
<evidence type="ECO:0000256" key="1">
    <source>
        <dbReference type="PROSITE-ProRule" id="PRU00076"/>
    </source>
</evidence>
<comment type="caution">
    <text evidence="1">Lacks conserved residue(s) required for the propagation of feature annotation.</text>
</comment>
<protein>
    <submittedName>
        <fullName evidence="3">Histone-lysine N-methyltransferase SETMAR</fullName>
    </submittedName>
</protein>
<sequence>MGVAILESVVFNRAFMNGAETAHREDIDPNQTWPNDQGMTEAQASTLCSQAISKSQLTSKCASMSPNSRETFMADCLSDILYGGTIDFLDAITDAFTAECQQVIAKDPSSYVSDPITGQRMLKSEYSGDICLTDCLDHGHCGPGGVCICDQGWEGEYCHMMVGKGPELDKIRSGPLCDKSQRPCQKVFIDATNINLSDDLACAVQEIDEQGKAITKTLITDAEFISSSRISCEIPETTVSSKRYQVSATNDGALYGNALDILVFDSICLDCNGEGCTEKVSG</sequence>
<dbReference type="PROSITE" id="PS50026">
    <property type="entry name" value="EGF_3"/>
    <property type="match status" value="1"/>
</dbReference>
<dbReference type="InterPro" id="IPR000742">
    <property type="entry name" value="EGF"/>
</dbReference>
<organism evidence="3 4">
    <name type="scientific">Plakobranchus ocellatus</name>
    <dbReference type="NCBI Taxonomy" id="259542"/>
    <lineage>
        <taxon>Eukaryota</taxon>
        <taxon>Metazoa</taxon>
        <taxon>Spiralia</taxon>
        <taxon>Lophotrochozoa</taxon>
        <taxon>Mollusca</taxon>
        <taxon>Gastropoda</taxon>
        <taxon>Heterobranchia</taxon>
        <taxon>Euthyneura</taxon>
        <taxon>Panpulmonata</taxon>
        <taxon>Sacoglossa</taxon>
        <taxon>Placobranchoidea</taxon>
        <taxon>Plakobranchidae</taxon>
        <taxon>Plakobranchus</taxon>
    </lineage>
</organism>
<dbReference type="AlphaFoldDB" id="A0AAV3XV90"/>
<dbReference type="Pfam" id="PF26129">
    <property type="entry name" value="Vwde"/>
    <property type="match status" value="1"/>
</dbReference>
<evidence type="ECO:0000313" key="4">
    <source>
        <dbReference type="Proteomes" id="UP000735302"/>
    </source>
</evidence>